<evidence type="ECO:0000313" key="2">
    <source>
        <dbReference type="EMBL" id="RMC13471.1"/>
    </source>
</evidence>
<proteinExistence type="predicted"/>
<reference evidence="2 3" key="1">
    <citation type="submission" date="2018-07" db="EMBL/GenBank/DDBJ databases">
        <title>A high quality draft genome assembly of the barn swallow (H. rustica rustica).</title>
        <authorList>
            <person name="Formenti G."/>
            <person name="Chiara M."/>
            <person name="Poveda L."/>
            <person name="Francoijs K.-J."/>
            <person name="Bonisoli-Alquati A."/>
            <person name="Canova L."/>
            <person name="Gianfranceschi L."/>
            <person name="Horner D.S."/>
            <person name="Saino N."/>
        </authorList>
    </citation>
    <scope>NUCLEOTIDE SEQUENCE [LARGE SCALE GENOMIC DNA]</scope>
    <source>
        <strain evidence="2">Chelidonia</strain>
        <tissue evidence="2">Blood</tissue>
    </source>
</reference>
<feature type="region of interest" description="Disordered" evidence="1">
    <location>
        <begin position="1"/>
        <end position="31"/>
    </location>
</feature>
<comment type="caution">
    <text evidence="2">The sequence shown here is derived from an EMBL/GenBank/DDBJ whole genome shotgun (WGS) entry which is preliminary data.</text>
</comment>
<dbReference type="Proteomes" id="UP000269221">
    <property type="component" value="Unassembled WGS sequence"/>
</dbReference>
<gene>
    <name evidence="2" type="ORF">DUI87_08544</name>
</gene>
<sequence>MDCDQSQCPSGPGSQTALSRSLTLQGSQRNALDSNRRTWSCWSESRGDQQDDQRDPYEEMLRELGWFTLVKRRPWRDLTVAFEYLKADCKKDGERLLYETGVMGQGGRILN</sequence>
<accession>A0A3M0KLE9</accession>
<keyword evidence="3" id="KW-1185">Reference proteome</keyword>
<dbReference type="AlphaFoldDB" id="A0A3M0KLE9"/>
<dbReference type="OrthoDB" id="276744at2759"/>
<name>A0A3M0KLE9_HIRRU</name>
<dbReference type="EMBL" id="QRBI01000105">
    <property type="protein sequence ID" value="RMC13471.1"/>
    <property type="molecule type" value="Genomic_DNA"/>
</dbReference>
<protein>
    <submittedName>
        <fullName evidence="2">Uncharacterized protein</fullName>
    </submittedName>
</protein>
<evidence type="ECO:0000313" key="3">
    <source>
        <dbReference type="Proteomes" id="UP000269221"/>
    </source>
</evidence>
<evidence type="ECO:0000256" key="1">
    <source>
        <dbReference type="SAM" id="MobiDB-lite"/>
    </source>
</evidence>
<organism evidence="2 3">
    <name type="scientific">Hirundo rustica rustica</name>
    <dbReference type="NCBI Taxonomy" id="333673"/>
    <lineage>
        <taxon>Eukaryota</taxon>
        <taxon>Metazoa</taxon>
        <taxon>Chordata</taxon>
        <taxon>Craniata</taxon>
        <taxon>Vertebrata</taxon>
        <taxon>Euteleostomi</taxon>
        <taxon>Archelosauria</taxon>
        <taxon>Archosauria</taxon>
        <taxon>Dinosauria</taxon>
        <taxon>Saurischia</taxon>
        <taxon>Theropoda</taxon>
        <taxon>Coelurosauria</taxon>
        <taxon>Aves</taxon>
        <taxon>Neognathae</taxon>
        <taxon>Neoaves</taxon>
        <taxon>Telluraves</taxon>
        <taxon>Australaves</taxon>
        <taxon>Passeriformes</taxon>
        <taxon>Sylvioidea</taxon>
        <taxon>Hirundinidae</taxon>
        <taxon>Hirundo</taxon>
    </lineage>
</organism>